<reference evidence="2" key="2">
    <citation type="journal article" date="2021" name="Microbiome">
        <title>Successional dynamics and alternative stable states in a saline activated sludge microbial community over 9 years.</title>
        <authorList>
            <person name="Wang Y."/>
            <person name="Ye J."/>
            <person name="Ju F."/>
            <person name="Liu L."/>
            <person name="Boyd J.A."/>
            <person name="Deng Y."/>
            <person name="Parks D.H."/>
            <person name="Jiang X."/>
            <person name="Yin X."/>
            <person name="Woodcroft B.J."/>
            <person name="Tyson G.W."/>
            <person name="Hugenholtz P."/>
            <person name="Polz M.F."/>
            <person name="Zhang T."/>
        </authorList>
    </citation>
    <scope>NUCLEOTIDE SEQUENCE</scope>
    <source>
        <strain evidence="2">HKST-UBA02</strain>
    </source>
</reference>
<accession>A0A955LW52</accession>
<dbReference type="EMBL" id="JAGQKY010000155">
    <property type="protein sequence ID" value="MCA9397823.1"/>
    <property type="molecule type" value="Genomic_DNA"/>
</dbReference>
<keyword evidence="1" id="KW-1133">Transmembrane helix</keyword>
<feature type="transmembrane region" description="Helical" evidence="1">
    <location>
        <begin position="6"/>
        <end position="28"/>
    </location>
</feature>
<keyword evidence="1" id="KW-0472">Membrane</keyword>
<sequence>MLDTVSINYIAVLVAALSNFAVGFIWYGPLLGKPWMNMVGLTEEQMNSMQGAMMAKIFGLSFVGALVMAFIMAHWVGIVDAITWMEGLESGFWAWVGFVAPPFLMNNLYERKPLALWGINAGYWLVSLLIMGVLFALWT</sequence>
<keyword evidence="1" id="KW-0812">Transmembrane</keyword>
<evidence type="ECO:0000313" key="3">
    <source>
        <dbReference type="Proteomes" id="UP000699691"/>
    </source>
</evidence>
<dbReference type="AlphaFoldDB" id="A0A955LW52"/>
<feature type="transmembrane region" description="Helical" evidence="1">
    <location>
        <begin position="121"/>
        <end position="138"/>
    </location>
</feature>
<proteinExistence type="predicted"/>
<evidence type="ECO:0000256" key="1">
    <source>
        <dbReference type="SAM" id="Phobius"/>
    </source>
</evidence>
<organism evidence="2 3">
    <name type="scientific">candidate division WWE3 bacterium</name>
    <dbReference type="NCBI Taxonomy" id="2053526"/>
    <lineage>
        <taxon>Bacteria</taxon>
        <taxon>Katanobacteria</taxon>
    </lineage>
</organism>
<comment type="caution">
    <text evidence="2">The sequence shown here is derived from an EMBL/GenBank/DDBJ whole genome shotgun (WGS) entry which is preliminary data.</text>
</comment>
<name>A0A955LW52_UNCKA</name>
<feature type="transmembrane region" description="Helical" evidence="1">
    <location>
        <begin position="57"/>
        <end position="78"/>
    </location>
</feature>
<dbReference type="InterPro" id="IPR013879">
    <property type="entry name" value="DUF1761"/>
</dbReference>
<gene>
    <name evidence="2" type="ORF">KC573_03260</name>
</gene>
<reference evidence="2" key="1">
    <citation type="submission" date="2020-04" db="EMBL/GenBank/DDBJ databases">
        <authorList>
            <person name="Zhang T."/>
        </authorList>
    </citation>
    <scope>NUCLEOTIDE SEQUENCE</scope>
    <source>
        <strain evidence="2">HKST-UBA02</strain>
    </source>
</reference>
<feature type="transmembrane region" description="Helical" evidence="1">
    <location>
        <begin position="90"/>
        <end position="109"/>
    </location>
</feature>
<protein>
    <submittedName>
        <fullName evidence="2">DUF1761 domain-containing protein</fullName>
    </submittedName>
</protein>
<evidence type="ECO:0000313" key="2">
    <source>
        <dbReference type="EMBL" id="MCA9397823.1"/>
    </source>
</evidence>
<dbReference type="Proteomes" id="UP000699691">
    <property type="component" value="Unassembled WGS sequence"/>
</dbReference>
<dbReference type="Pfam" id="PF08570">
    <property type="entry name" value="DUF1761"/>
    <property type="match status" value="1"/>
</dbReference>